<feature type="region of interest" description="Disordered" evidence="4">
    <location>
        <begin position="784"/>
        <end position="813"/>
    </location>
</feature>
<keyword evidence="1" id="KW-0488">Methylation</keyword>
<dbReference type="SUPFAM" id="SSF158472">
    <property type="entry name" value="HAMP domain-like"/>
    <property type="match status" value="1"/>
</dbReference>
<dbReference type="Gene3D" id="1.10.287.950">
    <property type="entry name" value="Methyl-accepting chemotaxis protein"/>
    <property type="match status" value="1"/>
</dbReference>
<feature type="domain" description="HAMP" evidence="7">
    <location>
        <begin position="392"/>
        <end position="444"/>
    </location>
</feature>
<sequence length="813" mass="86317">MHALWLALGHLPVRKKLLGLSAVWLVGLLAVLGLTVHLSVQARNIASEECGSLSAQDMAHTLSGVQSICRPLFDGQNQMIDSALRVAAHQVAAHGGLSLSADETAEWTAVNQFSKQSVPAALPKLLLGDRSIQGNKDPSVPGPVVDEVRALTGLHCTLFQRMNPNGDMLRVITTHQTADGRRANGTFIPRTNPDGLPNPVAERLLAGQTYRGRARVLDRWYVTAYQPVSDKTGAVIGAIYVGVPQDGMPGLREALDSVRVGASGRAFVFDGAGEWVFSADPADRGRNLFAAGANDRNVALREAGTKAKALAPGETGELRCSWSDDKGSSDQVVRYVYFAPWDWVIGVSVSQDEVTAAERRVSTAGIRTQLLALGIGLAVVALSLLCAVGVTRSITRPLEQVLDVLEDVARGNLERSVEVHTSDELGRVGGALNVAIGALRQAEVHDRERTEQERKHQQAERERTEREATAERERSERERQQAAETAEKAQQLLGTMSAIAAGDFTCQVPDLGNDVIGQLASALNQTVGSVRAALEGVREVSEQLADASSQLSAASDEISTGAQEQASSLEETASTLHEITATVRRSADSAQQARQLANGSTEVAQKGGRVVSDAVGAMGEINGSSKRIADIITTIDEIAFQTNLLALNAAVEAARAGEQGRGFAVVATEVRNLAQRSATAAKEIKALIQDSVKKVDAGTELVNNSGTTLAEIVSSAKRVADIITEIAAASREQATGIEQVNKAVGQMDSVTQRNASQTEEMSATAQALTDQATQLRDLVARFKLGGTPEPAPRAHKAAKKGRPATHGSRNRSR</sequence>
<reference evidence="9" key="1">
    <citation type="journal article" date="2023" name="Mar. Drugs">
        <title>Gemmata algarum, a Novel Planctomycete Isolated from an Algal Mat, Displays Antimicrobial Activity.</title>
        <authorList>
            <person name="Kumar G."/>
            <person name="Kallscheuer N."/>
            <person name="Kashif M."/>
            <person name="Ahamad S."/>
            <person name="Jagadeeshwari U."/>
            <person name="Pannikurungottu S."/>
            <person name="Haufschild T."/>
            <person name="Kabuu M."/>
            <person name="Sasikala C."/>
            <person name="Jogler C."/>
            <person name="Ramana C."/>
        </authorList>
    </citation>
    <scope>NUCLEOTIDE SEQUENCE [LARGE SCALE GENOMIC DNA]</scope>
    <source>
        <strain evidence="9">JC673</strain>
    </source>
</reference>
<evidence type="ECO:0000256" key="4">
    <source>
        <dbReference type="SAM" id="MobiDB-lite"/>
    </source>
</evidence>
<keyword evidence="5" id="KW-1133">Transmembrane helix</keyword>
<dbReference type="InterPro" id="IPR003660">
    <property type="entry name" value="HAMP_dom"/>
</dbReference>
<dbReference type="CDD" id="cd06225">
    <property type="entry name" value="HAMP"/>
    <property type="match status" value="2"/>
</dbReference>
<evidence type="ECO:0000313" key="8">
    <source>
        <dbReference type="EMBL" id="MDY3561240.1"/>
    </source>
</evidence>
<feature type="transmembrane region" description="Helical" evidence="5">
    <location>
        <begin position="20"/>
        <end position="40"/>
    </location>
</feature>
<dbReference type="SUPFAM" id="SSF103190">
    <property type="entry name" value="Sensory domain-like"/>
    <property type="match status" value="1"/>
</dbReference>
<feature type="region of interest" description="Disordered" evidence="4">
    <location>
        <begin position="443"/>
        <end position="483"/>
    </location>
</feature>
<dbReference type="Pfam" id="PF00015">
    <property type="entry name" value="MCPsignal"/>
    <property type="match status" value="1"/>
</dbReference>
<accession>A0ABU5F3F3</accession>
<dbReference type="PROSITE" id="PS50885">
    <property type="entry name" value="HAMP"/>
    <property type="match status" value="2"/>
</dbReference>
<dbReference type="EMBL" id="JAXBLV010000190">
    <property type="protein sequence ID" value="MDY3561240.1"/>
    <property type="molecule type" value="Genomic_DNA"/>
</dbReference>
<comment type="similarity">
    <text evidence="2">Belongs to the methyl-accepting chemotaxis (MCP) protein family.</text>
</comment>
<dbReference type="InterPro" id="IPR004089">
    <property type="entry name" value="MCPsignal_dom"/>
</dbReference>
<gene>
    <name evidence="8" type="ORF">R5W23_002515</name>
</gene>
<keyword evidence="5" id="KW-0472">Membrane</keyword>
<evidence type="ECO:0000259" key="6">
    <source>
        <dbReference type="PROSITE" id="PS50111"/>
    </source>
</evidence>
<dbReference type="PANTHER" id="PTHR43531:SF14">
    <property type="entry name" value="METHYL-ACCEPTING CHEMOTAXIS PROTEIN I-RELATED"/>
    <property type="match status" value="1"/>
</dbReference>
<dbReference type="Gene3D" id="3.30.450.20">
    <property type="entry name" value="PAS domain"/>
    <property type="match status" value="1"/>
</dbReference>
<feature type="domain" description="HAMP" evidence="7">
    <location>
        <begin position="490"/>
        <end position="535"/>
    </location>
</feature>
<feature type="domain" description="Methyl-accepting transducer" evidence="6">
    <location>
        <begin position="540"/>
        <end position="769"/>
    </location>
</feature>
<evidence type="ECO:0000256" key="2">
    <source>
        <dbReference type="ARBA" id="ARBA00029447"/>
    </source>
</evidence>
<dbReference type="Gene3D" id="6.10.340.10">
    <property type="match status" value="1"/>
</dbReference>
<dbReference type="SMART" id="SM00304">
    <property type="entry name" value="HAMP"/>
    <property type="match status" value="2"/>
</dbReference>
<dbReference type="InterPro" id="IPR033462">
    <property type="entry name" value="Cache_3-Cache_2"/>
</dbReference>
<name>A0ABU5F3F3_9BACT</name>
<comment type="caution">
    <text evidence="8">The sequence shown here is derived from an EMBL/GenBank/DDBJ whole genome shotgun (WGS) entry which is preliminary data.</text>
</comment>
<dbReference type="PROSITE" id="PS50111">
    <property type="entry name" value="CHEMOTAXIS_TRANSDUC_2"/>
    <property type="match status" value="1"/>
</dbReference>
<keyword evidence="3" id="KW-0807">Transducer</keyword>
<evidence type="ECO:0000259" key="7">
    <source>
        <dbReference type="PROSITE" id="PS50885"/>
    </source>
</evidence>
<evidence type="ECO:0000256" key="1">
    <source>
        <dbReference type="ARBA" id="ARBA00022481"/>
    </source>
</evidence>
<evidence type="ECO:0000313" key="9">
    <source>
        <dbReference type="Proteomes" id="UP001272242"/>
    </source>
</evidence>
<dbReference type="SUPFAM" id="SSF58104">
    <property type="entry name" value="Methyl-accepting chemotaxis protein (MCP) signaling domain"/>
    <property type="match status" value="1"/>
</dbReference>
<dbReference type="Proteomes" id="UP001272242">
    <property type="component" value="Unassembled WGS sequence"/>
</dbReference>
<dbReference type="InterPro" id="IPR029151">
    <property type="entry name" value="Sensor-like_sf"/>
</dbReference>
<protein>
    <submittedName>
        <fullName evidence="8">Cache 3/Cache 2 fusion domain-containing protein</fullName>
    </submittedName>
</protein>
<evidence type="ECO:0000256" key="5">
    <source>
        <dbReference type="SAM" id="Phobius"/>
    </source>
</evidence>
<dbReference type="Pfam" id="PF17201">
    <property type="entry name" value="Cache_3-Cache_2"/>
    <property type="match status" value="1"/>
</dbReference>
<dbReference type="InterPro" id="IPR051310">
    <property type="entry name" value="MCP_chemotaxis"/>
</dbReference>
<dbReference type="CDD" id="cd11386">
    <property type="entry name" value="MCP_signal"/>
    <property type="match status" value="1"/>
</dbReference>
<keyword evidence="9" id="KW-1185">Reference proteome</keyword>
<dbReference type="Pfam" id="PF00672">
    <property type="entry name" value="HAMP"/>
    <property type="match status" value="2"/>
</dbReference>
<feature type="transmembrane region" description="Helical" evidence="5">
    <location>
        <begin position="370"/>
        <end position="390"/>
    </location>
</feature>
<dbReference type="SMART" id="SM00283">
    <property type="entry name" value="MA"/>
    <property type="match status" value="1"/>
</dbReference>
<organism evidence="8 9">
    <name type="scientific">Gemmata algarum</name>
    <dbReference type="NCBI Taxonomy" id="2975278"/>
    <lineage>
        <taxon>Bacteria</taxon>
        <taxon>Pseudomonadati</taxon>
        <taxon>Planctomycetota</taxon>
        <taxon>Planctomycetia</taxon>
        <taxon>Gemmatales</taxon>
        <taxon>Gemmataceae</taxon>
        <taxon>Gemmata</taxon>
    </lineage>
</organism>
<dbReference type="RefSeq" id="WP_320687687.1">
    <property type="nucleotide sequence ID" value="NZ_JAXBLV010000190.1"/>
</dbReference>
<proteinExistence type="inferred from homology"/>
<evidence type="ECO:0000256" key="3">
    <source>
        <dbReference type="PROSITE-ProRule" id="PRU00284"/>
    </source>
</evidence>
<keyword evidence="5" id="KW-0812">Transmembrane</keyword>
<dbReference type="PANTHER" id="PTHR43531">
    <property type="entry name" value="PROTEIN ICFG"/>
    <property type="match status" value="1"/>
</dbReference>
<feature type="compositionally biased region" description="Basic residues" evidence="4">
    <location>
        <begin position="793"/>
        <end position="813"/>
    </location>
</feature>